<feature type="transmembrane region" description="Helical" evidence="2">
    <location>
        <begin position="161"/>
        <end position="180"/>
    </location>
</feature>
<feature type="transmembrane region" description="Helical" evidence="2">
    <location>
        <begin position="231"/>
        <end position="252"/>
    </location>
</feature>
<keyword evidence="2" id="KW-0472">Membrane</keyword>
<dbReference type="InterPro" id="IPR011701">
    <property type="entry name" value="MFS"/>
</dbReference>
<gene>
    <name evidence="3" type="ORF">C7B46_00805</name>
</gene>
<feature type="transmembrane region" description="Helical" evidence="2">
    <location>
        <begin position="259"/>
        <end position="277"/>
    </location>
</feature>
<dbReference type="SUPFAM" id="SSF103473">
    <property type="entry name" value="MFS general substrate transporter"/>
    <property type="match status" value="1"/>
</dbReference>
<feature type="transmembrane region" description="Helical" evidence="2">
    <location>
        <begin position="42"/>
        <end position="62"/>
    </location>
</feature>
<evidence type="ECO:0000256" key="1">
    <source>
        <dbReference type="ARBA" id="ARBA00004651"/>
    </source>
</evidence>
<feature type="transmembrane region" description="Helical" evidence="2">
    <location>
        <begin position="94"/>
        <end position="118"/>
    </location>
</feature>
<evidence type="ECO:0008006" key="5">
    <source>
        <dbReference type="Google" id="ProtNLM"/>
    </source>
</evidence>
<dbReference type="Proteomes" id="UP000242972">
    <property type="component" value="Unassembled WGS sequence"/>
</dbReference>
<evidence type="ECO:0000256" key="2">
    <source>
        <dbReference type="SAM" id="Phobius"/>
    </source>
</evidence>
<feature type="transmembrane region" description="Helical" evidence="2">
    <location>
        <begin position="201"/>
        <end position="225"/>
    </location>
</feature>
<name>A0A2T2XM95_9FIRM</name>
<accession>A0A2T2XM95</accession>
<dbReference type="Pfam" id="PF07690">
    <property type="entry name" value="MFS_1"/>
    <property type="match status" value="1"/>
</dbReference>
<organism evidence="3 4">
    <name type="scientific">Sulfobacillus benefaciens</name>
    <dbReference type="NCBI Taxonomy" id="453960"/>
    <lineage>
        <taxon>Bacteria</taxon>
        <taxon>Bacillati</taxon>
        <taxon>Bacillota</taxon>
        <taxon>Clostridia</taxon>
        <taxon>Eubacteriales</taxon>
        <taxon>Clostridiales Family XVII. Incertae Sedis</taxon>
        <taxon>Sulfobacillus</taxon>
    </lineage>
</organism>
<evidence type="ECO:0000313" key="3">
    <source>
        <dbReference type="EMBL" id="PSR35558.1"/>
    </source>
</evidence>
<proteinExistence type="predicted"/>
<keyword evidence="2" id="KW-1133">Transmembrane helix</keyword>
<comment type="caution">
    <text evidence="3">The sequence shown here is derived from an EMBL/GenBank/DDBJ whole genome shotgun (WGS) entry which is preliminary data.</text>
</comment>
<sequence>MPSTKDVVLLAMDDAIVTMGAQFREVALGLLITALNPAASSYAWYFLVGSIPGLILAGAYAWSSRWIGARVVMMASYGVRILMVLGLWRIVNFWAALALLAGIAAGSGFYSAAQAHYVAVHGDFARTRRIVVRLRQSESAMRLIGPLIAGAVLLETGYRSGFLFCAIAYAMALLAVSQLTPQVGIRRRVPYERFDWRPDGAAIAMLGLSFLTWQANTLAMAYTFHVLHRGAVGYGLTLSVWGGSGIVASMILSRIQTRPIRWIPLMFLAMGIGWLVLSRGVGFSMFVGLSAIEGCAGWMVQDLATAFILSEAPSGCAGQAQARLSAFEEVGSILGMVTILVVPVTWLVLPLYAGLGVAGILIAGVFFLVDRHKQEPFQSARRM</sequence>
<dbReference type="InterPro" id="IPR036259">
    <property type="entry name" value="MFS_trans_sf"/>
</dbReference>
<dbReference type="Gene3D" id="1.20.1250.20">
    <property type="entry name" value="MFS general substrate transporter like domains"/>
    <property type="match status" value="1"/>
</dbReference>
<dbReference type="AlphaFoldDB" id="A0A2T2XM95"/>
<dbReference type="GO" id="GO:0022857">
    <property type="term" value="F:transmembrane transporter activity"/>
    <property type="evidence" value="ECO:0007669"/>
    <property type="project" value="InterPro"/>
</dbReference>
<comment type="subcellular location">
    <subcellularLocation>
        <location evidence="1">Cell membrane</location>
        <topology evidence="1">Multi-pass membrane protein</topology>
    </subcellularLocation>
</comment>
<keyword evidence="2" id="KW-0812">Transmembrane</keyword>
<dbReference type="GO" id="GO:0005886">
    <property type="term" value="C:plasma membrane"/>
    <property type="evidence" value="ECO:0007669"/>
    <property type="project" value="UniProtKB-SubCell"/>
</dbReference>
<dbReference type="EMBL" id="PXYW01000001">
    <property type="protein sequence ID" value="PSR35558.1"/>
    <property type="molecule type" value="Genomic_DNA"/>
</dbReference>
<protein>
    <recommendedName>
        <fullName evidence="5">MFS transporter</fullName>
    </recommendedName>
</protein>
<evidence type="ECO:0000313" key="4">
    <source>
        <dbReference type="Proteomes" id="UP000242972"/>
    </source>
</evidence>
<reference evidence="3 4" key="1">
    <citation type="journal article" date="2014" name="BMC Genomics">
        <title>Comparison of environmental and isolate Sulfobacillus genomes reveals diverse carbon, sulfur, nitrogen, and hydrogen metabolisms.</title>
        <authorList>
            <person name="Justice N.B."/>
            <person name="Norman A."/>
            <person name="Brown C.T."/>
            <person name="Singh A."/>
            <person name="Thomas B.C."/>
            <person name="Banfield J.F."/>
        </authorList>
    </citation>
    <scope>NUCLEOTIDE SEQUENCE [LARGE SCALE GENOMIC DNA]</scope>
    <source>
        <strain evidence="3">AMDSBA4</strain>
    </source>
</reference>
<feature type="transmembrane region" description="Helical" evidence="2">
    <location>
        <begin position="352"/>
        <end position="369"/>
    </location>
</feature>